<dbReference type="RefSeq" id="WP_133394271.1">
    <property type="nucleotide sequence ID" value="NZ_SMTG01000005.1"/>
</dbReference>
<evidence type="ECO:0000313" key="4">
    <source>
        <dbReference type="Proteomes" id="UP000295543"/>
    </source>
</evidence>
<dbReference type="EMBL" id="SMTG01000005">
    <property type="protein sequence ID" value="TDK30097.1"/>
    <property type="molecule type" value="Genomic_DNA"/>
</dbReference>
<gene>
    <name evidence="3" type="ORF">E2F49_12990</name>
</gene>
<dbReference type="Pfam" id="PF01345">
    <property type="entry name" value="DUF11"/>
    <property type="match status" value="1"/>
</dbReference>
<proteinExistence type="predicted"/>
<dbReference type="Gene3D" id="2.60.120.260">
    <property type="entry name" value="Galactose-binding domain-like"/>
    <property type="match status" value="1"/>
</dbReference>
<organism evidence="3 4">
    <name type="scientific">Luteimonas terrae</name>
    <dbReference type="NCBI Taxonomy" id="1530191"/>
    <lineage>
        <taxon>Bacteria</taxon>
        <taxon>Pseudomonadati</taxon>
        <taxon>Pseudomonadota</taxon>
        <taxon>Gammaproteobacteria</taxon>
        <taxon>Lysobacterales</taxon>
        <taxon>Lysobacteraceae</taxon>
        <taxon>Luteimonas</taxon>
    </lineage>
</organism>
<keyword evidence="1" id="KW-0732">Signal</keyword>
<dbReference type="InterPro" id="IPR047589">
    <property type="entry name" value="DUF11_rpt"/>
</dbReference>
<dbReference type="Proteomes" id="UP000295543">
    <property type="component" value="Unassembled WGS sequence"/>
</dbReference>
<feature type="chain" id="PRO_5020598656" evidence="1">
    <location>
        <begin position="33"/>
        <end position="478"/>
    </location>
</feature>
<reference evidence="3 4" key="1">
    <citation type="submission" date="2019-03" db="EMBL/GenBank/DDBJ databases">
        <title>Luteimonas zhaokaii sp.nov., isolated from the rectal contents of Plateau pika in Yushu, Qinghai Province, China.</title>
        <authorList>
            <person name="Zhang G."/>
        </authorList>
    </citation>
    <scope>NUCLEOTIDE SEQUENCE [LARGE SCALE GENOMIC DNA]</scope>
    <source>
        <strain evidence="3 4">THG-MD21</strain>
    </source>
</reference>
<evidence type="ECO:0000256" key="1">
    <source>
        <dbReference type="SAM" id="SignalP"/>
    </source>
</evidence>
<accession>A0A4R5U7W9</accession>
<feature type="domain" description="DUF11" evidence="2">
    <location>
        <begin position="374"/>
        <end position="473"/>
    </location>
</feature>
<dbReference type="InterPro" id="IPR001434">
    <property type="entry name" value="OmcB-like_DUF11"/>
</dbReference>
<dbReference type="OrthoDB" id="6014157at2"/>
<comment type="caution">
    <text evidence="3">The sequence shown here is derived from an EMBL/GenBank/DDBJ whole genome shotgun (WGS) entry which is preliminary data.</text>
</comment>
<name>A0A4R5U7W9_9GAMM</name>
<protein>
    <submittedName>
        <fullName evidence="3">DUF11 domain-containing protein</fullName>
    </submittedName>
</protein>
<keyword evidence="4" id="KW-1185">Reference proteome</keyword>
<dbReference type="NCBIfam" id="TIGR01451">
    <property type="entry name" value="B_ant_repeat"/>
    <property type="match status" value="1"/>
</dbReference>
<feature type="signal peptide" evidence="1">
    <location>
        <begin position="1"/>
        <end position="32"/>
    </location>
</feature>
<evidence type="ECO:0000313" key="3">
    <source>
        <dbReference type="EMBL" id="TDK30097.1"/>
    </source>
</evidence>
<dbReference type="AlphaFoldDB" id="A0A4R5U7W9"/>
<evidence type="ECO:0000259" key="2">
    <source>
        <dbReference type="Pfam" id="PF01345"/>
    </source>
</evidence>
<sequence>MRNFCSGSRSSGRLAAAVIAAAVVLLPGLAQAQQATVVQRSFINLSFEEPNLQTAGCRVYIGEQYVPGWTTTHNPFGQQNVGGCVAPSGFVPGELARIIELWRTPRTNAGLTVNARSGSQLAELNAEQLSRISQNVCLVQGDEIQWRFSHRGRASATTQDRMRFLLGPSPIVEVGTTNSGAGGVITTFQGSATSAAGPNGWRDYQGTFAYAGIGGTTDIGFEALSGTATTGNFLDDIQVVLKPFVELAGGTYETTEGVTSGLPALRVAGQLDSDLVVQITTSSGAGNPVLGVDYTTPTGTSTFTVRIPARSEPYHGELISLGLTAPANTVFDGSRVVGLQLVPDDSRYFTRSSTQCGAAGVATSAWTILDDDVDLSISKSVSPANARSGDNVTYTLTTTSNANARINVTGAVIRDPAVTGLDCSAATPTCTATRPALCAPDHSLATLQGSGMVLPEFLPGEQVQLRLACRVTASGVAP</sequence>